<proteinExistence type="predicted"/>
<evidence type="ECO:0000313" key="1">
    <source>
        <dbReference type="EMBL" id="SCC24841.1"/>
    </source>
</evidence>
<protein>
    <submittedName>
        <fullName evidence="1">Uncharacterized protein</fullName>
    </submittedName>
</protein>
<accession>A0AB37YQ93</accession>
<gene>
    <name evidence="1" type="ORF">BC10311_02198</name>
</gene>
<dbReference type="EMBL" id="FMBG01000012">
    <property type="protein sequence ID" value="SCC24841.1"/>
    <property type="molecule type" value="Genomic_DNA"/>
</dbReference>
<name>A0AB37YQ93_9BACI</name>
<comment type="caution">
    <text evidence="1">The sequence shown here is derived from an EMBL/GenBank/DDBJ whole genome shotgun (WGS) entry which is preliminary data.</text>
</comment>
<organism evidence="1 2">
    <name type="scientific">Bacillus wiedmannii</name>
    <dbReference type="NCBI Taxonomy" id="1890302"/>
    <lineage>
        <taxon>Bacteria</taxon>
        <taxon>Bacillati</taxon>
        <taxon>Bacillota</taxon>
        <taxon>Bacilli</taxon>
        <taxon>Bacillales</taxon>
        <taxon>Bacillaceae</taxon>
        <taxon>Bacillus</taxon>
        <taxon>Bacillus cereus group</taxon>
    </lineage>
</organism>
<reference evidence="1 2" key="1">
    <citation type="submission" date="2016-08" db="EMBL/GenBank/DDBJ databases">
        <authorList>
            <person name="Loux V."/>
            <person name="Rue O."/>
        </authorList>
    </citation>
    <scope>NUCLEOTIDE SEQUENCE [LARGE SCALE GENOMIC DNA]</scope>
    <source>
        <strain evidence="1 2">WSBC_10311</strain>
    </source>
</reference>
<sequence>MIALAALFVPLLSP</sequence>
<dbReference type="Proteomes" id="UP000195728">
    <property type="component" value="Unassembled WGS sequence"/>
</dbReference>
<evidence type="ECO:0000313" key="2">
    <source>
        <dbReference type="Proteomes" id="UP000195728"/>
    </source>
</evidence>